<dbReference type="Proteomes" id="UP000287651">
    <property type="component" value="Unassembled WGS sequence"/>
</dbReference>
<dbReference type="Pfam" id="PF24626">
    <property type="entry name" value="SH3_Tf2-1"/>
    <property type="match status" value="1"/>
</dbReference>
<name>A0A427B4Y7_ENSVE</name>
<accession>A0A427B4Y7</accession>
<organism evidence="2 3">
    <name type="scientific">Ensete ventricosum</name>
    <name type="common">Abyssinian banana</name>
    <name type="synonym">Musa ensete</name>
    <dbReference type="NCBI Taxonomy" id="4639"/>
    <lineage>
        <taxon>Eukaryota</taxon>
        <taxon>Viridiplantae</taxon>
        <taxon>Streptophyta</taxon>
        <taxon>Embryophyta</taxon>
        <taxon>Tracheophyta</taxon>
        <taxon>Spermatophyta</taxon>
        <taxon>Magnoliopsida</taxon>
        <taxon>Liliopsida</taxon>
        <taxon>Zingiberales</taxon>
        <taxon>Musaceae</taxon>
        <taxon>Ensete</taxon>
    </lineage>
</organism>
<dbReference type="EMBL" id="AMZH03000473">
    <property type="protein sequence ID" value="RRT83545.1"/>
    <property type="molecule type" value="Genomic_DNA"/>
</dbReference>
<evidence type="ECO:0000313" key="3">
    <source>
        <dbReference type="Proteomes" id="UP000287651"/>
    </source>
</evidence>
<gene>
    <name evidence="2" type="ORF">B296_00004239</name>
</gene>
<sequence>MRDLVLKRAEVRDPGHNRGKLAPRWEGSYCITQVIQDETYTLSTTKGKTLPQTWHVSNLKKFYV</sequence>
<feature type="domain" description="Tf2-1-like SH3-like" evidence="1">
    <location>
        <begin position="6"/>
        <end position="62"/>
    </location>
</feature>
<dbReference type="InterPro" id="IPR056924">
    <property type="entry name" value="SH3_Tf2-1"/>
</dbReference>
<dbReference type="AlphaFoldDB" id="A0A427B4Y7"/>
<protein>
    <recommendedName>
        <fullName evidence="1">Tf2-1-like SH3-like domain-containing protein</fullName>
    </recommendedName>
</protein>
<comment type="caution">
    <text evidence="2">The sequence shown here is derived from an EMBL/GenBank/DDBJ whole genome shotgun (WGS) entry which is preliminary data.</text>
</comment>
<proteinExistence type="predicted"/>
<reference evidence="2 3" key="1">
    <citation type="journal article" date="2014" name="Agronomy (Basel)">
        <title>A Draft Genome Sequence for Ensete ventricosum, the Drought-Tolerant Tree Against Hunger.</title>
        <authorList>
            <person name="Harrison J."/>
            <person name="Moore K.A."/>
            <person name="Paszkiewicz K."/>
            <person name="Jones T."/>
            <person name="Grant M."/>
            <person name="Ambacheew D."/>
            <person name="Muzemil S."/>
            <person name="Studholme D.J."/>
        </authorList>
    </citation>
    <scope>NUCLEOTIDE SEQUENCE [LARGE SCALE GENOMIC DNA]</scope>
</reference>
<evidence type="ECO:0000259" key="1">
    <source>
        <dbReference type="Pfam" id="PF24626"/>
    </source>
</evidence>
<evidence type="ECO:0000313" key="2">
    <source>
        <dbReference type="EMBL" id="RRT83545.1"/>
    </source>
</evidence>